<dbReference type="InterPro" id="IPR000304">
    <property type="entry name" value="Pyrroline-COOH_reductase"/>
</dbReference>
<accession>T1JNJ4</accession>
<evidence type="ECO:0000313" key="14">
    <source>
        <dbReference type="Proteomes" id="UP000014500"/>
    </source>
</evidence>
<dbReference type="InterPro" id="IPR036291">
    <property type="entry name" value="NAD(P)-bd_dom_sf"/>
</dbReference>
<dbReference type="SUPFAM" id="SSF48179">
    <property type="entry name" value="6-phosphogluconate dehydrogenase C-terminal domain-like"/>
    <property type="match status" value="1"/>
</dbReference>
<dbReference type="AlphaFoldDB" id="T1JNJ4"/>
<evidence type="ECO:0000256" key="9">
    <source>
        <dbReference type="ARBA" id="ARBA00049875"/>
    </source>
</evidence>
<feature type="binding site" evidence="10">
    <location>
        <begin position="69"/>
        <end position="72"/>
    </location>
    <ligand>
        <name>NADP(+)</name>
        <dbReference type="ChEBI" id="CHEBI:58349"/>
    </ligand>
</feature>
<dbReference type="PANTHER" id="PTHR11645:SF62">
    <property type="entry name" value="PYRROLINE-5-CARBOXYLATE REDUCTASE"/>
    <property type="match status" value="1"/>
</dbReference>
<dbReference type="PIRSF" id="PIRSF000193">
    <property type="entry name" value="Pyrrol-5-carb_rd"/>
    <property type="match status" value="1"/>
</dbReference>
<dbReference type="NCBIfam" id="TIGR00112">
    <property type="entry name" value="proC"/>
    <property type="match status" value="1"/>
</dbReference>
<dbReference type="InterPro" id="IPR008927">
    <property type="entry name" value="6-PGluconate_DH-like_C_sf"/>
</dbReference>
<dbReference type="Pfam" id="PF03807">
    <property type="entry name" value="F420_oxidored"/>
    <property type="match status" value="1"/>
</dbReference>
<feature type="binding site" evidence="10">
    <location>
        <position position="56"/>
    </location>
    <ligand>
        <name>NADPH</name>
        <dbReference type="ChEBI" id="CHEBI:57783"/>
    </ligand>
</feature>
<evidence type="ECO:0000256" key="4">
    <source>
        <dbReference type="ARBA" id="ARBA00022490"/>
    </source>
</evidence>
<dbReference type="PhylomeDB" id="T1JNJ4"/>
<keyword evidence="4" id="KW-0963">Cytoplasm</keyword>
<dbReference type="EnsemblMetazoa" id="SMAR015423-RA">
    <property type="protein sequence ID" value="SMAR015423-PA"/>
    <property type="gene ID" value="SMAR015423"/>
</dbReference>
<keyword evidence="5" id="KW-0028">Amino-acid biosynthesis</keyword>
<dbReference type="GO" id="GO:0055129">
    <property type="term" value="P:L-proline biosynthetic process"/>
    <property type="evidence" value="ECO:0007669"/>
    <property type="project" value="UniProtKB-UniPathway"/>
</dbReference>
<feature type="binding site" evidence="10">
    <location>
        <position position="34"/>
    </location>
    <ligand>
        <name>NADP(+)</name>
        <dbReference type="ChEBI" id="CHEBI:58349"/>
    </ligand>
</feature>
<dbReference type="UniPathway" id="UPA00098">
    <property type="reaction ID" value="UER00361"/>
</dbReference>
<comment type="similarity">
    <text evidence="2">Belongs to the pyrroline-5-carboxylate reductase family.</text>
</comment>
<evidence type="ECO:0000256" key="10">
    <source>
        <dbReference type="PIRSR" id="PIRSR000193-1"/>
    </source>
</evidence>
<evidence type="ECO:0000256" key="6">
    <source>
        <dbReference type="ARBA" id="ARBA00022650"/>
    </source>
</evidence>
<sequence>MQVGFIGAGRMAQAIARGIISAGKVKASNIIASSPKQDLAYIEEIATLGCQTTFNNCEVVEKSDVVIVAVKPPVIPNVMSEVAPVVSQKQLIISIALGIAIKDLEQMLPRTTRVIRVMPNIPCLVRAGASVFARGTSTREDDGNILKEFFSSVGTCEEIPEVLIDAATGLSGSGPAYMFIAIEALADGGVKMGIPRDLSLRLAAQTLMGAAKMVLDTGRHPGSLKDDVCSPAGCSIQGVYHLERSGLRASLIEAVEVSTVRSIQTGKRQDKSK</sequence>
<keyword evidence="7" id="KW-0560">Oxidoreductase</keyword>
<feature type="binding site" evidence="10">
    <location>
        <begin position="6"/>
        <end position="11"/>
    </location>
    <ligand>
        <name>NADP(+)</name>
        <dbReference type="ChEBI" id="CHEBI:58349"/>
    </ligand>
</feature>
<dbReference type="HOGENOM" id="CLU_042344_3_0_1"/>
<evidence type="ECO:0000313" key="13">
    <source>
        <dbReference type="EnsemblMetazoa" id="SMAR015423-PA"/>
    </source>
</evidence>
<dbReference type="EC" id="1.5.1.2" evidence="3"/>
<proteinExistence type="inferred from homology"/>
<keyword evidence="14" id="KW-1185">Reference proteome</keyword>
<dbReference type="SUPFAM" id="SSF51735">
    <property type="entry name" value="NAD(P)-binding Rossmann-fold domains"/>
    <property type="match status" value="1"/>
</dbReference>
<feature type="domain" description="Pyrroline-5-carboxylate reductase catalytic N-terminal" evidence="11">
    <location>
        <begin position="2"/>
        <end position="97"/>
    </location>
</feature>
<keyword evidence="10" id="KW-0521">NADP</keyword>
<dbReference type="PANTHER" id="PTHR11645">
    <property type="entry name" value="PYRROLINE-5-CARBOXYLATE REDUCTASE"/>
    <property type="match status" value="1"/>
</dbReference>
<dbReference type="Gene3D" id="3.40.50.720">
    <property type="entry name" value="NAD(P)-binding Rossmann-like Domain"/>
    <property type="match status" value="1"/>
</dbReference>
<reference evidence="13" key="2">
    <citation type="submission" date="2015-02" db="UniProtKB">
        <authorList>
            <consortium name="EnsemblMetazoa"/>
        </authorList>
    </citation>
    <scope>IDENTIFICATION</scope>
</reference>
<evidence type="ECO:0000256" key="7">
    <source>
        <dbReference type="ARBA" id="ARBA00023002"/>
    </source>
</evidence>
<dbReference type="HAMAP" id="MF_01925">
    <property type="entry name" value="P5C_reductase"/>
    <property type="match status" value="1"/>
</dbReference>
<comment type="catalytic activity">
    <reaction evidence="9">
        <text>L-proline + NAD(+) = (S)-1-pyrroline-5-carboxylate + NADH + 2 H(+)</text>
        <dbReference type="Rhea" id="RHEA:14105"/>
        <dbReference type="ChEBI" id="CHEBI:15378"/>
        <dbReference type="ChEBI" id="CHEBI:17388"/>
        <dbReference type="ChEBI" id="CHEBI:57540"/>
        <dbReference type="ChEBI" id="CHEBI:57945"/>
        <dbReference type="ChEBI" id="CHEBI:60039"/>
        <dbReference type="EC" id="1.5.1.2"/>
    </reaction>
    <physiologicalReaction direction="right-to-left" evidence="9">
        <dbReference type="Rhea" id="RHEA:14107"/>
    </physiologicalReaction>
</comment>
<keyword evidence="6" id="KW-0641">Proline biosynthesis</keyword>
<evidence type="ECO:0000256" key="8">
    <source>
        <dbReference type="ARBA" id="ARBA00049867"/>
    </source>
</evidence>
<name>T1JNJ4_STRMM</name>
<evidence type="ECO:0000256" key="1">
    <source>
        <dbReference type="ARBA" id="ARBA00005205"/>
    </source>
</evidence>
<protein>
    <recommendedName>
        <fullName evidence="3">pyrroline-5-carboxylate reductase</fullName>
        <ecNumber evidence="3">1.5.1.2</ecNumber>
    </recommendedName>
</protein>
<dbReference type="Gene3D" id="1.10.3730.10">
    <property type="entry name" value="ProC C-terminal domain-like"/>
    <property type="match status" value="1"/>
</dbReference>
<dbReference type="InterPro" id="IPR028939">
    <property type="entry name" value="P5C_Rdtase_cat_N"/>
</dbReference>
<dbReference type="EMBL" id="JH432085">
    <property type="status" value="NOT_ANNOTATED_CDS"/>
    <property type="molecule type" value="Genomic_DNA"/>
</dbReference>
<dbReference type="OMA" id="YYFIESL"/>
<feature type="domain" description="Pyrroline-5-carboxylate reductase dimerisation" evidence="12">
    <location>
        <begin position="161"/>
        <end position="262"/>
    </location>
</feature>
<dbReference type="Proteomes" id="UP000014500">
    <property type="component" value="Unassembled WGS sequence"/>
</dbReference>
<reference evidence="14" key="1">
    <citation type="submission" date="2011-05" db="EMBL/GenBank/DDBJ databases">
        <authorList>
            <person name="Richards S.R."/>
            <person name="Qu J."/>
            <person name="Jiang H."/>
            <person name="Jhangiani S.N."/>
            <person name="Agravi P."/>
            <person name="Goodspeed R."/>
            <person name="Gross S."/>
            <person name="Mandapat C."/>
            <person name="Jackson L."/>
            <person name="Mathew T."/>
            <person name="Pu L."/>
            <person name="Thornton R."/>
            <person name="Saada N."/>
            <person name="Wilczek-Boney K.B."/>
            <person name="Lee S."/>
            <person name="Kovar C."/>
            <person name="Wu Y."/>
            <person name="Scherer S.E."/>
            <person name="Worley K.C."/>
            <person name="Muzny D.M."/>
            <person name="Gibbs R."/>
        </authorList>
    </citation>
    <scope>NUCLEOTIDE SEQUENCE</scope>
    <source>
        <strain evidence="14">Brora</strain>
    </source>
</reference>
<evidence type="ECO:0000256" key="5">
    <source>
        <dbReference type="ARBA" id="ARBA00022605"/>
    </source>
</evidence>
<dbReference type="InterPro" id="IPR029036">
    <property type="entry name" value="P5CR_dimer"/>
</dbReference>
<evidence type="ECO:0000256" key="3">
    <source>
        <dbReference type="ARBA" id="ARBA00012855"/>
    </source>
</evidence>
<comment type="catalytic activity">
    <reaction evidence="8">
        <text>L-proline + NADP(+) = (S)-1-pyrroline-5-carboxylate + NADPH + 2 H(+)</text>
        <dbReference type="Rhea" id="RHEA:14109"/>
        <dbReference type="ChEBI" id="CHEBI:15378"/>
        <dbReference type="ChEBI" id="CHEBI:17388"/>
        <dbReference type="ChEBI" id="CHEBI:57783"/>
        <dbReference type="ChEBI" id="CHEBI:58349"/>
        <dbReference type="ChEBI" id="CHEBI:60039"/>
        <dbReference type="EC" id="1.5.1.2"/>
    </reaction>
    <physiologicalReaction direction="right-to-left" evidence="8">
        <dbReference type="Rhea" id="RHEA:14111"/>
    </physiologicalReaction>
</comment>
<evidence type="ECO:0000256" key="2">
    <source>
        <dbReference type="ARBA" id="ARBA00005525"/>
    </source>
</evidence>
<dbReference type="FunFam" id="3.40.50.720:FF:000190">
    <property type="entry name" value="Pyrroline-5-carboxylate reductase"/>
    <property type="match status" value="1"/>
</dbReference>
<evidence type="ECO:0000259" key="11">
    <source>
        <dbReference type="Pfam" id="PF03807"/>
    </source>
</evidence>
<evidence type="ECO:0000259" key="12">
    <source>
        <dbReference type="Pfam" id="PF14748"/>
    </source>
</evidence>
<organism evidence="13 14">
    <name type="scientific">Strigamia maritima</name>
    <name type="common">European centipede</name>
    <name type="synonym">Geophilus maritimus</name>
    <dbReference type="NCBI Taxonomy" id="126957"/>
    <lineage>
        <taxon>Eukaryota</taxon>
        <taxon>Metazoa</taxon>
        <taxon>Ecdysozoa</taxon>
        <taxon>Arthropoda</taxon>
        <taxon>Myriapoda</taxon>
        <taxon>Chilopoda</taxon>
        <taxon>Pleurostigmophora</taxon>
        <taxon>Geophilomorpha</taxon>
        <taxon>Linotaeniidae</taxon>
        <taxon>Strigamia</taxon>
    </lineage>
</organism>
<comment type="pathway">
    <text evidence="1">Amino-acid biosynthesis; L-proline biosynthesis; L-proline from L-glutamate 5-semialdehyde: step 1/1.</text>
</comment>
<dbReference type="eggNOG" id="KOG3124">
    <property type="taxonomic scope" value="Eukaryota"/>
</dbReference>
<dbReference type="GO" id="GO:0004735">
    <property type="term" value="F:pyrroline-5-carboxylate reductase activity"/>
    <property type="evidence" value="ECO:0007669"/>
    <property type="project" value="UniProtKB-EC"/>
</dbReference>
<dbReference type="FunFam" id="1.10.3730.10:FF:000003">
    <property type="entry name" value="Pyrroline-5-carboxylate reductase 1, mitochondrial"/>
    <property type="match status" value="1"/>
</dbReference>
<dbReference type="Pfam" id="PF14748">
    <property type="entry name" value="P5CR_dimer"/>
    <property type="match status" value="1"/>
</dbReference>
<dbReference type="STRING" id="126957.T1JNJ4"/>